<name>A0A0J9SAA9_PLAVI</name>
<sequence>MRSENVLAQNCDMLDTVGSQLEEILKNLENVLAHLDPLNNYEAKEDSMFSNLNDQQNEIIILSNVIYENINKLTSMLHDFINTIPPSYTYHTTFHSNRFVIFWENRKKGKKRQDEKVPLDNAQKGAKPRGETAKRDAAETQHDDGMAKDTQSEIKKNEGTDPNDQQCTELASQPPPPAQVKSIDKKIFKPLQIFQKKPIEEFFYFSHTVDLEYANLLYMQRYEQELQKYLIKVK</sequence>
<organism evidence="2 3">
    <name type="scientific">Plasmodium vivax India VII</name>
    <dbReference type="NCBI Taxonomy" id="1077284"/>
    <lineage>
        <taxon>Eukaryota</taxon>
        <taxon>Sar</taxon>
        <taxon>Alveolata</taxon>
        <taxon>Apicomplexa</taxon>
        <taxon>Aconoidasida</taxon>
        <taxon>Haemosporida</taxon>
        <taxon>Plasmodiidae</taxon>
        <taxon>Plasmodium</taxon>
        <taxon>Plasmodium (Plasmodium)</taxon>
    </lineage>
</organism>
<accession>A0A0J9SAA9</accession>
<feature type="compositionally biased region" description="Basic and acidic residues" evidence="1">
    <location>
        <begin position="128"/>
        <end position="159"/>
    </location>
</feature>
<reference evidence="2 3" key="1">
    <citation type="submission" date="2011-08" db="EMBL/GenBank/DDBJ databases">
        <title>The Genome Sequence of Plasmodium vivax India VII.</title>
        <authorList>
            <consortium name="The Broad Institute Genome Sequencing Platform"/>
            <consortium name="The Broad Institute Genome Sequencing Center for Infectious Disease"/>
            <person name="Neafsey D."/>
            <person name="Carlton J."/>
            <person name="Barnwell J."/>
            <person name="Collins W."/>
            <person name="Escalante A."/>
            <person name="Mullikin J."/>
            <person name="Saul A."/>
            <person name="Guigo R."/>
            <person name="Camara F."/>
            <person name="Young S.K."/>
            <person name="Zeng Q."/>
            <person name="Gargeya S."/>
            <person name="Fitzgerald M."/>
            <person name="Haas B."/>
            <person name="Abouelleil A."/>
            <person name="Alvarado L."/>
            <person name="Arachchi H.M."/>
            <person name="Berlin A."/>
            <person name="Brown A."/>
            <person name="Chapman S.B."/>
            <person name="Chen Z."/>
            <person name="Dunbar C."/>
            <person name="Freedman E."/>
            <person name="Gearin G."/>
            <person name="Gellesch M."/>
            <person name="Goldberg J."/>
            <person name="Griggs A."/>
            <person name="Gujja S."/>
            <person name="Heiman D."/>
            <person name="Howarth C."/>
            <person name="Larson L."/>
            <person name="Lui A."/>
            <person name="MacDonald P.J.P."/>
            <person name="Montmayeur A."/>
            <person name="Murphy C."/>
            <person name="Neiman D."/>
            <person name="Pearson M."/>
            <person name="Priest M."/>
            <person name="Roberts A."/>
            <person name="Saif S."/>
            <person name="Shea T."/>
            <person name="Shenoy N."/>
            <person name="Sisk P."/>
            <person name="Stolte C."/>
            <person name="Sykes S."/>
            <person name="Wortman J."/>
            <person name="Nusbaum C."/>
            <person name="Birren B."/>
        </authorList>
    </citation>
    <scope>NUCLEOTIDE SEQUENCE [LARGE SCALE GENOMIC DNA]</scope>
    <source>
        <strain evidence="2 3">India VII</strain>
    </source>
</reference>
<evidence type="ECO:0000313" key="2">
    <source>
        <dbReference type="EMBL" id="KMZ79641.1"/>
    </source>
</evidence>
<dbReference type="OrthoDB" id="376102at2759"/>
<gene>
    <name evidence="2" type="ORF">PVIIG_00915</name>
</gene>
<proteinExistence type="predicted"/>
<dbReference type="EMBL" id="KQ234316">
    <property type="protein sequence ID" value="KMZ79641.1"/>
    <property type="molecule type" value="Genomic_DNA"/>
</dbReference>
<evidence type="ECO:0000256" key="1">
    <source>
        <dbReference type="SAM" id="MobiDB-lite"/>
    </source>
</evidence>
<feature type="region of interest" description="Disordered" evidence="1">
    <location>
        <begin position="111"/>
        <end position="178"/>
    </location>
</feature>
<evidence type="ECO:0000313" key="3">
    <source>
        <dbReference type="Proteomes" id="UP000053562"/>
    </source>
</evidence>
<feature type="compositionally biased region" description="Polar residues" evidence="1">
    <location>
        <begin position="160"/>
        <end position="171"/>
    </location>
</feature>
<dbReference type="Proteomes" id="UP000053562">
    <property type="component" value="Unassembled WGS sequence"/>
</dbReference>
<protein>
    <submittedName>
        <fullName evidence="2">Uncharacterized protein</fullName>
    </submittedName>
</protein>
<dbReference type="AlphaFoldDB" id="A0A0J9SAA9"/>